<dbReference type="RefSeq" id="WP_123222165.1">
    <property type="nucleotide sequence ID" value="NZ_RJSF01000019.1"/>
</dbReference>
<evidence type="ECO:0000256" key="1">
    <source>
        <dbReference type="SAM" id="MobiDB-lite"/>
    </source>
</evidence>
<feature type="region of interest" description="Disordered" evidence="1">
    <location>
        <begin position="461"/>
        <end position="483"/>
    </location>
</feature>
<evidence type="ECO:0000256" key="2">
    <source>
        <dbReference type="SAM" id="Phobius"/>
    </source>
</evidence>
<evidence type="ECO:0000313" key="3">
    <source>
        <dbReference type="EMBL" id="RNM15911.1"/>
    </source>
</evidence>
<evidence type="ECO:0000313" key="4">
    <source>
        <dbReference type="Proteomes" id="UP000279994"/>
    </source>
</evidence>
<name>A0A3N0GU43_9ACTN</name>
<evidence type="ECO:0008006" key="5">
    <source>
        <dbReference type="Google" id="ProtNLM"/>
    </source>
</evidence>
<keyword evidence="2" id="KW-1133">Transmembrane helix</keyword>
<dbReference type="Pfam" id="PF13413">
    <property type="entry name" value="HTH_25"/>
    <property type="match status" value="1"/>
</dbReference>
<dbReference type="InterPro" id="IPR010982">
    <property type="entry name" value="Lambda_DNA-bd_dom_sf"/>
</dbReference>
<reference evidence="3 4" key="1">
    <citation type="submission" date="2018-11" db="EMBL/GenBank/DDBJ databases">
        <authorList>
            <person name="Li F."/>
        </authorList>
    </citation>
    <scope>NUCLEOTIDE SEQUENCE [LARGE SCALE GENOMIC DNA]</scope>
    <source>
        <strain evidence="3 4">Gsoil 818</strain>
    </source>
</reference>
<accession>A0A3N0GU43</accession>
<dbReference type="AlphaFoldDB" id="A0A3N0GU43"/>
<protein>
    <recommendedName>
        <fullName evidence="5">DUF4115 domain-containing protein</fullName>
    </recommendedName>
</protein>
<dbReference type="OrthoDB" id="5243487at2"/>
<organism evidence="3 4">
    <name type="scientific">Nocardioides pocheonensis</name>
    <dbReference type="NCBI Taxonomy" id="661485"/>
    <lineage>
        <taxon>Bacteria</taxon>
        <taxon>Bacillati</taxon>
        <taxon>Actinomycetota</taxon>
        <taxon>Actinomycetes</taxon>
        <taxon>Propionibacteriales</taxon>
        <taxon>Nocardioidaceae</taxon>
        <taxon>Nocardioides</taxon>
    </lineage>
</organism>
<dbReference type="PANTHER" id="PTHR34475:SF1">
    <property type="entry name" value="CYTOSKELETON PROTEIN RODZ"/>
    <property type="match status" value="1"/>
</dbReference>
<dbReference type="InterPro" id="IPR050400">
    <property type="entry name" value="Bact_Cytoskel_RodZ"/>
</dbReference>
<gene>
    <name evidence="3" type="ORF">EFL26_07000</name>
</gene>
<keyword evidence="2" id="KW-0812">Transmembrane</keyword>
<dbReference type="PANTHER" id="PTHR34475">
    <property type="match status" value="1"/>
</dbReference>
<dbReference type="GO" id="GO:0003677">
    <property type="term" value="F:DNA binding"/>
    <property type="evidence" value="ECO:0007669"/>
    <property type="project" value="InterPro"/>
</dbReference>
<dbReference type="EMBL" id="RJSF01000019">
    <property type="protein sequence ID" value="RNM15911.1"/>
    <property type="molecule type" value="Genomic_DNA"/>
</dbReference>
<keyword evidence="4" id="KW-1185">Reference proteome</keyword>
<feature type="transmembrane region" description="Helical" evidence="2">
    <location>
        <begin position="16"/>
        <end position="35"/>
    </location>
</feature>
<sequence length="567" mass="60662">MSEVKTHELVAIRRNVWLSGVVAGLAALIGLGYLLRSGGVLDTLVGAALLLVAALHGAGLASARTPVLVADEHGIRLRVGMSWRGLPWGSVRQVVVEHADSPLREGRLVVVPRDPESALDYLGVRERLHLRWNELWYGAALSVPLGITTLTDTRDLGGALTDLADGRTDVVHLRGRQLAQLDDVVAPPLEPGDEEDEPFDHAALAPLEDEAIDDEAIDDEAAADEAMDDEAVAAVELPEPVAPLRDLHRPARVEVRLDAPAIRRQDDEDPAAADPLAGVVPVQRRPDELGPPPEPVPDLVHAETWEELPVELETEDLTVVGPDERVPAEPVIGPKIAHAREMLDMSIDELSQRTRIRPHVIEAIEVDDFGPCGGDFYARGHLTAIARVLGLTLEPLMKEYDDRYAGGPINARRVFEAELATGLSSGMRATRGGPRWTLLIGAVLCLTMVWGVARLLSGAPEQVATPPSSSSDSAGLAANRQPITSPLMKTTTMTVTAAHAGAHVVVKDRTGRVLWSGDLRMTHHRRVVGLAPFTVESDNGGAIEVTIAGHAMGTLGVAGKATSKRFG</sequence>
<dbReference type="Proteomes" id="UP000279994">
    <property type="component" value="Unassembled WGS sequence"/>
</dbReference>
<proteinExistence type="predicted"/>
<dbReference type="Gene3D" id="1.10.260.40">
    <property type="entry name" value="lambda repressor-like DNA-binding domains"/>
    <property type="match status" value="1"/>
</dbReference>
<keyword evidence="2" id="KW-0472">Membrane</keyword>
<comment type="caution">
    <text evidence="3">The sequence shown here is derived from an EMBL/GenBank/DDBJ whole genome shotgun (WGS) entry which is preliminary data.</text>
</comment>